<keyword evidence="1" id="KW-0472">Membrane</keyword>
<dbReference type="EMBL" id="ABJB010758845">
    <property type="status" value="NOT_ANNOTATED_CDS"/>
    <property type="molecule type" value="Genomic_DNA"/>
</dbReference>
<reference evidence="2 4" key="1">
    <citation type="submission" date="2008-03" db="EMBL/GenBank/DDBJ databases">
        <title>Annotation of Ixodes scapularis.</title>
        <authorList>
            <consortium name="Ixodes scapularis Genome Project Consortium"/>
            <person name="Caler E."/>
            <person name="Hannick L.I."/>
            <person name="Bidwell S."/>
            <person name="Joardar V."/>
            <person name="Thiagarajan M."/>
            <person name="Amedeo P."/>
            <person name="Galinsky K.J."/>
            <person name="Schobel S."/>
            <person name="Inman J."/>
            <person name="Hostetler J."/>
            <person name="Miller J."/>
            <person name="Hammond M."/>
            <person name="Megy K."/>
            <person name="Lawson D."/>
            <person name="Kodira C."/>
            <person name="Sutton G."/>
            <person name="Meyer J."/>
            <person name="Hill C.A."/>
            <person name="Birren B."/>
            <person name="Nene V."/>
            <person name="Collins F."/>
            <person name="Alarcon-Chaidez F."/>
            <person name="Wikel S."/>
            <person name="Strausberg R."/>
        </authorList>
    </citation>
    <scope>NUCLEOTIDE SEQUENCE [LARGE SCALE GENOMIC DNA]</scope>
    <source>
        <strain evidence="4">Wikel</strain>
        <strain evidence="2">Wikel colony</strain>
    </source>
</reference>
<name>B7QD02_IXOSC</name>
<evidence type="ECO:0000313" key="3">
    <source>
        <dbReference type="EnsemblMetazoa" id="ISCW022160-PA"/>
    </source>
</evidence>
<dbReference type="PaxDb" id="6945-B7QD02"/>
<keyword evidence="1" id="KW-1133">Transmembrane helix</keyword>
<dbReference type="PANTHER" id="PTHR11733">
    <property type="entry name" value="ZINC METALLOPROTEASE FAMILY M13 NEPRILYSIN-RELATED"/>
    <property type="match status" value="1"/>
</dbReference>
<reference evidence="3" key="2">
    <citation type="submission" date="2020-05" db="UniProtKB">
        <authorList>
            <consortium name="EnsemblMetazoa"/>
        </authorList>
    </citation>
    <scope>IDENTIFICATION</scope>
    <source>
        <strain evidence="3">wikel</strain>
    </source>
</reference>
<protein>
    <submittedName>
        <fullName evidence="2 3">Uncharacterized protein</fullName>
    </submittedName>
</protein>
<keyword evidence="4" id="KW-1185">Reference proteome</keyword>
<dbReference type="EMBL" id="DS910653">
    <property type="protein sequence ID" value="EEC16724.1"/>
    <property type="molecule type" value="Genomic_DNA"/>
</dbReference>
<dbReference type="Proteomes" id="UP000001555">
    <property type="component" value="Unassembled WGS sequence"/>
</dbReference>
<dbReference type="GO" id="GO:0004222">
    <property type="term" value="F:metalloendopeptidase activity"/>
    <property type="evidence" value="ECO:0000318"/>
    <property type="project" value="GO_Central"/>
</dbReference>
<dbReference type="InterPro" id="IPR024079">
    <property type="entry name" value="MetalloPept_cat_dom_sf"/>
</dbReference>
<dbReference type="SUPFAM" id="SSF55486">
    <property type="entry name" value="Metalloproteases ('zincins'), catalytic domain"/>
    <property type="match status" value="1"/>
</dbReference>
<dbReference type="PROSITE" id="PS51257">
    <property type="entry name" value="PROKAR_LIPOPROTEIN"/>
    <property type="match status" value="1"/>
</dbReference>
<evidence type="ECO:0000313" key="4">
    <source>
        <dbReference type="Proteomes" id="UP000001555"/>
    </source>
</evidence>
<keyword evidence="1" id="KW-0812">Transmembrane</keyword>
<feature type="transmembrane region" description="Helical" evidence="1">
    <location>
        <begin position="27"/>
        <end position="50"/>
    </location>
</feature>
<organism>
    <name type="scientific">Ixodes scapularis</name>
    <name type="common">Black-legged tick</name>
    <name type="synonym">Deer tick</name>
    <dbReference type="NCBI Taxonomy" id="6945"/>
    <lineage>
        <taxon>Eukaryota</taxon>
        <taxon>Metazoa</taxon>
        <taxon>Ecdysozoa</taxon>
        <taxon>Arthropoda</taxon>
        <taxon>Chelicerata</taxon>
        <taxon>Arachnida</taxon>
        <taxon>Acari</taxon>
        <taxon>Parasitiformes</taxon>
        <taxon>Ixodida</taxon>
        <taxon>Ixodoidea</taxon>
        <taxon>Ixodidae</taxon>
        <taxon>Ixodinae</taxon>
        <taxon>Ixodes</taxon>
    </lineage>
</organism>
<dbReference type="PROSITE" id="PS51885">
    <property type="entry name" value="NEPRILYSIN"/>
    <property type="match status" value="1"/>
</dbReference>
<dbReference type="VEuPathDB" id="VectorBase:ISCW022160"/>
<dbReference type="AlphaFoldDB" id="B7QD02"/>
<evidence type="ECO:0000313" key="2">
    <source>
        <dbReference type="EMBL" id="EEC16724.1"/>
    </source>
</evidence>
<dbReference type="InterPro" id="IPR000718">
    <property type="entry name" value="Peptidase_M13"/>
</dbReference>
<dbReference type="EnsemblMetazoa" id="ISCW022160-RA">
    <property type="protein sequence ID" value="ISCW022160-PA"/>
    <property type="gene ID" value="ISCW022160"/>
</dbReference>
<dbReference type="Gene3D" id="3.40.390.10">
    <property type="entry name" value="Collagenase (Catalytic Domain)"/>
    <property type="match status" value="1"/>
</dbReference>
<dbReference type="HOGENOM" id="CLU_740298_0_0_1"/>
<evidence type="ECO:0000256" key="1">
    <source>
        <dbReference type="SAM" id="Phobius"/>
    </source>
</evidence>
<dbReference type="GO" id="GO:0016485">
    <property type="term" value="P:protein processing"/>
    <property type="evidence" value="ECO:0000318"/>
    <property type="project" value="GO_Central"/>
</dbReference>
<proteinExistence type="predicted"/>
<dbReference type="OrthoDB" id="10342312at2759"/>
<dbReference type="VEuPathDB" id="VectorBase:ISCI022160"/>
<gene>
    <name evidence="2" type="ORF">IscW_ISCW022160</name>
</gene>
<dbReference type="GO" id="GO:0005886">
    <property type="term" value="C:plasma membrane"/>
    <property type="evidence" value="ECO:0000318"/>
    <property type="project" value="GO_Central"/>
</dbReference>
<sequence>MNDAAPRSSWKKLHHTLPNPCGPLTGLPWPSAAACCISAVAIAFSGTLYWTLQLQLRRQRVTAAQPHKSFCCADALDELLPLSNRSTVNPCLDLHGFVCRRQGVRGVPRSNVFRRAYANVLLDWAALFYGSSNGGHLDRHFNMVKRIYRSCILTVSEVGEAERQADIFLHQWGDVWKTIRDNPTRQDLMQVVLSLALTYNISTVLDVKLTLALAPPVFSRDDERFINYARFGALIAGEIYGSILAGTEPEHAKNETNSGFQLNGQRSCFEKLYFGHKESMTSTAILDRALSLSHGLETVWEIAKGDVWGHRVALQQHGEVVTWAQVFFLRYCATWCGFYGSDNWNRWNCNVPVRHLMAFHSAFGCPKPDERCPP</sequence>
<dbReference type="PANTHER" id="PTHR11733:SF241">
    <property type="entry name" value="GH26575P-RELATED"/>
    <property type="match status" value="1"/>
</dbReference>
<dbReference type="VEuPathDB" id="VectorBase:ISCP_027740"/>
<dbReference type="InParanoid" id="B7QD02"/>
<accession>B7QD02</accession>